<protein>
    <submittedName>
        <fullName evidence="3">Extended synaptotagmin-like protein 2</fullName>
    </submittedName>
</protein>
<dbReference type="GO" id="GO:0035091">
    <property type="term" value="F:phosphatidylinositol binding"/>
    <property type="evidence" value="ECO:0007669"/>
    <property type="project" value="TreeGrafter"/>
</dbReference>
<dbReference type="CDD" id="cd04050">
    <property type="entry name" value="C2B_Synaptotagmin-like"/>
    <property type="match status" value="1"/>
</dbReference>
<sequence>MHSLLRVNMDLSQLKEIGFEDEWLPLEDVKQGMIHIQLTWLWLANDPLELDRVMEQVMQDTRQDKTLEENKTHVAMLMVFLDSAMNLPRGKKTLQEPSPQAVLSVGQQEMESTIRQNTNEPRWEESFRFMLHNPNYQNLEVEIKDTKSKKPIGATLVKLKELLVAEDMVLDQKFHIKTSEGDSYVNMRLALRILTPNANPEWMGLDDDLIEETADKKEGGDGTSVDSKKEETAAKDAANGSSVDSKPKSAAAGNAESAGSGVQGDGGAATTISESMIDSPQAAPAAQDSGLRQRNVVKNDAGEFELGRIQMTFRYSQGRERLVIVVHKCSSLKPVEGDSKNLADPYVRMYLLPDKSSSSKKKTKVIKDELNPVFDETFEYAVSETELARRTLEVTVKNEVGMFSSSKTFMGTLLLDLSTLDVSRAVTNWFDLAPEHQVKSTSFESDI</sequence>
<dbReference type="FunFam" id="2.60.40.150:FF:000106">
    <property type="entry name" value="extended synaptotagmin-1 isoform X1"/>
    <property type="match status" value="1"/>
</dbReference>
<organism evidence="3 4">
    <name type="scientific">Elysia marginata</name>
    <dbReference type="NCBI Taxonomy" id="1093978"/>
    <lineage>
        <taxon>Eukaryota</taxon>
        <taxon>Metazoa</taxon>
        <taxon>Spiralia</taxon>
        <taxon>Lophotrochozoa</taxon>
        <taxon>Mollusca</taxon>
        <taxon>Gastropoda</taxon>
        <taxon>Heterobranchia</taxon>
        <taxon>Euthyneura</taxon>
        <taxon>Panpulmonata</taxon>
        <taxon>Sacoglossa</taxon>
        <taxon>Placobranchoidea</taxon>
        <taxon>Plakobranchidae</taxon>
        <taxon>Elysia</taxon>
    </lineage>
</organism>
<dbReference type="InterPro" id="IPR035892">
    <property type="entry name" value="C2_domain_sf"/>
</dbReference>
<dbReference type="PANTHER" id="PTHR45761:SF1">
    <property type="entry name" value="EXTENDED SYNAPTOTAGMIN-LIKE PROTEIN 2, ISOFORM C"/>
    <property type="match status" value="1"/>
</dbReference>
<feature type="region of interest" description="Disordered" evidence="1">
    <location>
        <begin position="215"/>
        <end position="270"/>
    </location>
</feature>
<accession>A0AAV4JD13</accession>
<proteinExistence type="predicted"/>
<feature type="compositionally biased region" description="Low complexity" evidence="1">
    <location>
        <begin position="249"/>
        <end position="260"/>
    </location>
</feature>
<dbReference type="EMBL" id="BMAT01006800">
    <property type="protein sequence ID" value="GFS20235.1"/>
    <property type="molecule type" value="Genomic_DNA"/>
</dbReference>
<evidence type="ECO:0000313" key="4">
    <source>
        <dbReference type="Proteomes" id="UP000762676"/>
    </source>
</evidence>
<dbReference type="Proteomes" id="UP000762676">
    <property type="component" value="Unassembled WGS sequence"/>
</dbReference>
<dbReference type="GO" id="GO:0031210">
    <property type="term" value="F:phosphatidylcholine binding"/>
    <property type="evidence" value="ECO:0007669"/>
    <property type="project" value="TreeGrafter"/>
</dbReference>
<dbReference type="InterPro" id="IPR037749">
    <property type="entry name" value="Ext_Synaptotagmin_C2B"/>
</dbReference>
<dbReference type="GO" id="GO:0005509">
    <property type="term" value="F:calcium ion binding"/>
    <property type="evidence" value="ECO:0007669"/>
    <property type="project" value="TreeGrafter"/>
</dbReference>
<gene>
    <name evidence="3" type="ORF">ElyMa_003308400</name>
</gene>
<dbReference type="InterPro" id="IPR000008">
    <property type="entry name" value="C2_dom"/>
</dbReference>
<name>A0AAV4JD13_9GAST</name>
<dbReference type="SMART" id="SM00239">
    <property type="entry name" value="C2"/>
    <property type="match status" value="2"/>
</dbReference>
<feature type="domain" description="C2" evidence="2">
    <location>
        <begin position="305"/>
        <end position="430"/>
    </location>
</feature>
<dbReference type="GO" id="GO:0005789">
    <property type="term" value="C:endoplasmic reticulum membrane"/>
    <property type="evidence" value="ECO:0007669"/>
    <property type="project" value="TreeGrafter"/>
</dbReference>
<dbReference type="InterPro" id="IPR051634">
    <property type="entry name" value="Extended_Synaptotagmin"/>
</dbReference>
<evidence type="ECO:0000259" key="2">
    <source>
        <dbReference type="PROSITE" id="PS50004"/>
    </source>
</evidence>
<dbReference type="Pfam" id="PF00168">
    <property type="entry name" value="C2"/>
    <property type="match status" value="2"/>
</dbReference>
<dbReference type="SUPFAM" id="SSF49562">
    <property type="entry name" value="C2 domain (Calcium/lipid-binding domain, CaLB)"/>
    <property type="match status" value="2"/>
</dbReference>
<dbReference type="GO" id="GO:0008429">
    <property type="term" value="F:phosphatidylethanolamine binding"/>
    <property type="evidence" value="ECO:0007669"/>
    <property type="project" value="TreeGrafter"/>
</dbReference>
<dbReference type="GO" id="GO:0006869">
    <property type="term" value="P:lipid transport"/>
    <property type="evidence" value="ECO:0007669"/>
    <property type="project" value="InterPro"/>
</dbReference>
<dbReference type="Gene3D" id="2.60.40.150">
    <property type="entry name" value="C2 domain"/>
    <property type="match status" value="2"/>
</dbReference>
<dbReference type="FunFam" id="2.60.40.150:FF:000093">
    <property type="entry name" value="Extended synaptotagmin 3"/>
    <property type="match status" value="1"/>
</dbReference>
<keyword evidence="4" id="KW-1185">Reference proteome</keyword>
<dbReference type="PROSITE" id="PS50004">
    <property type="entry name" value="C2"/>
    <property type="match status" value="2"/>
</dbReference>
<dbReference type="GO" id="GO:0005544">
    <property type="term" value="F:calcium-dependent phospholipid binding"/>
    <property type="evidence" value="ECO:0007669"/>
    <property type="project" value="TreeGrafter"/>
</dbReference>
<dbReference type="PANTHER" id="PTHR45761">
    <property type="entry name" value="EXTENDED SYNAPTOTAGMIN-LIKE PROTEIN 2, ISOFORM C"/>
    <property type="match status" value="1"/>
</dbReference>
<dbReference type="AlphaFoldDB" id="A0AAV4JD13"/>
<feature type="compositionally biased region" description="Basic and acidic residues" evidence="1">
    <location>
        <begin position="215"/>
        <end position="234"/>
    </location>
</feature>
<reference evidence="3 4" key="1">
    <citation type="journal article" date="2021" name="Elife">
        <title>Chloroplast acquisition without the gene transfer in kleptoplastic sea slugs, Plakobranchus ocellatus.</title>
        <authorList>
            <person name="Maeda T."/>
            <person name="Takahashi S."/>
            <person name="Yoshida T."/>
            <person name="Shimamura S."/>
            <person name="Takaki Y."/>
            <person name="Nagai Y."/>
            <person name="Toyoda A."/>
            <person name="Suzuki Y."/>
            <person name="Arimoto A."/>
            <person name="Ishii H."/>
            <person name="Satoh N."/>
            <person name="Nishiyama T."/>
            <person name="Hasebe M."/>
            <person name="Maruyama T."/>
            <person name="Minagawa J."/>
            <person name="Obokata J."/>
            <person name="Shigenobu S."/>
        </authorList>
    </citation>
    <scope>NUCLEOTIDE SEQUENCE [LARGE SCALE GENOMIC DNA]</scope>
</reference>
<evidence type="ECO:0000313" key="3">
    <source>
        <dbReference type="EMBL" id="GFS20235.1"/>
    </source>
</evidence>
<feature type="domain" description="C2" evidence="2">
    <location>
        <begin position="53"/>
        <end position="178"/>
    </location>
</feature>
<evidence type="ECO:0000256" key="1">
    <source>
        <dbReference type="SAM" id="MobiDB-lite"/>
    </source>
</evidence>
<dbReference type="GO" id="GO:0061817">
    <property type="term" value="P:endoplasmic reticulum-plasma membrane tethering"/>
    <property type="evidence" value="ECO:0007669"/>
    <property type="project" value="InterPro"/>
</dbReference>
<comment type="caution">
    <text evidence="3">The sequence shown here is derived from an EMBL/GenBank/DDBJ whole genome shotgun (WGS) entry which is preliminary data.</text>
</comment>